<dbReference type="InterPro" id="IPR026755">
    <property type="entry name" value="Fam221a/b"/>
</dbReference>
<protein>
    <submittedName>
        <fullName evidence="4">FAM221A</fullName>
    </submittedName>
</protein>
<evidence type="ECO:0000256" key="1">
    <source>
        <dbReference type="ARBA" id="ARBA00011026"/>
    </source>
</evidence>
<feature type="compositionally biased region" description="Gly residues" evidence="2">
    <location>
        <begin position="305"/>
        <end position="320"/>
    </location>
</feature>
<dbReference type="WBParaSite" id="maker-uti_cns_0009027-snap-gene-0.2-mRNA-1">
    <property type="protein sequence ID" value="maker-uti_cns_0009027-snap-gene-0.2-mRNA-1"/>
    <property type="gene ID" value="maker-uti_cns_0009027-snap-gene-0.2"/>
</dbReference>
<evidence type="ECO:0000256" key="2">
    <source>
        <dbReference type="SAM" id="MobiDB-lite"/>
    </source>
</evidence>
<comment type="similarity">
    <text evidence="1">Belongs to the FAM221 family.</text>
</comment>
<accession>A0A1I8I035</accession>
<dbReference type="Proteomes" id="UP000095280">
    <property type="component" value="Unplaced"/>
</dbReference>
<feature type="region of interest" description="Disordered" evidence="2">
    <location>
        <begin position="284"/>
        <end position="320"/>
    </location>
</feature>
<organism evidence="3 4">
    <name type="scientific">Macrostomum lignano</name>
    <dbReference type="NCBI Taxonomy" id="282301"/>
    <lineage>
        <taxon>Eukaryota</taxon>
        <taxon>Metazoa</taxon>
        <taxon>Spiralia</taxon>
        <taxon>Lophotrochozoa</taxon>
        <taxon>Platyhelminthes</taxon>
        <taxon>Rhabditophora</taxon>
        <taxon>Macrostomorpha</taxon>
        <taxon>Macrostomida</taxon>
        <taxon>Macrostomidae</taxon>
        <taxon>Macrostomum</taxon>
    </lineage>
</organism>
<dbReference type="AlphaFoldDB" id="A0A1I8I035"/>
<proteinExistence type="inferred from homology"/>
<sequence>LLQQALKQTMSSSRPNQPGKSGAAASSSSSSKSTKTVAKRGAAGPAAGRGRGLPTDGQGNLIPGRYQLPGGELRVNKIQRAEQYNVLAVAKAMNGAELAPKVKQLFEPEMRAVEEAKASGWYFSWRPREPPYDKQDCQRVHSGSRCFCGHNLAEHKQPGGRALQLPCQHCKCANFEWVPTRPEEAGEFWLKRRRDFDPASWRAKCRCKHTHEEHRSDTRQHQCRSCPCGAFNSVFVCAACDQSWEKHETVFETERERLDAGRPVGDDWIPFAEMEEVRTMVLHGRDDGPSGAAALPDPANPGAARRGGGGGGGGFRPTYD</sequence>
<dbReference type="Pfam" id="PF14753">
    <property type="entry name" value="FAM221"/>
    <property type="match status" value="2"/>
</dbReference>
<keyword evidence="3" id="KW-1185">Reference proteome</keyword>
<feature type="region of interest" description="Disordered" evidence="2">
    <location>
        <begin position="1"/>
        <end position="64"/>
    </location>
</feature>
<feature type="compositionally biased region" description="Low complexity" evidence="2">
    <location>
        <begin position="19"/>
        <end position="48"/>
    </location>
</feature>
<dbReference type="PANTHER" id="PTHR31214">
    <property type="entry name" value="PROTEIN FAM221A-RELATED"/>
    <property type="match status" value="1"/>
</dbReference>
<reference evidence="4" key="1">
    <citation type="submission" date="2016-11" db="UniProtKB">
        <authorList>
            <consortium name="WormBaseParasite"/>
        </authorList>
    </citation>
    <scope>IDENTIFICATION</scope>
</reference>
<evidence type="ECO:0000313" key="3">
    <source>
        <dbReference type="Proteomes" id="UP000095280"/>
    </source>
</evidence>
<evidence type="ECO:0000313" key="4">
    <source>
        <dbReference type="WBParaSite" id="maker-uti_cns_0009027-snap-gene-0.2-mRNA-1"/>
    </source>
</evidence>
<feature type="compositionally biased region" description="Polar residues" evidence="2">
    <location>
        <begin position="1"/>
        <end position="18"/>
    </location>
</feature>
<dbReference type="PANTHER" id="PTHR31214:SF3">
    <property type="entry name" value="PROTEIN FAM221B"/>
    <property type="match status" value="1"/>
</dbReference>
<name>A0A1I8I035_9PLAT</name>